<protein>
    <recommendedName>
        <fullName evidence="5">Solute-binding protein family 3/N-terminal domain-containing protein</fullName>
    </recommendedName>
</protein>
<dbReference type="GeneID" id="25734731"/>
<dbReference type="Gene3D" id="3.40.190.10">
    <property type="entry name" value="Periplasmic binding protein-like II"/>
    <property type="match status" value="2"/>
</dbReference>
<sequence>MLKQRHNIAATGHPWESDEDTAVMVERLRQGVSQALVLDKSIVEFLAGTDESCTLFVIGDTFETFSLALAFPSSFPDATITALNEAIVRLQTQQGALDMLENTYIKTGGTDKCFTSSSGGGHGSTGSQIEFRQVSGLWYILCIAMGVCLLLLAVYNMRKNPEAFMKVKRFARCITGCNGSARVADASAVQGAHSAHDPPPRLVVGSGTSTPTRRSANGTGAPESAGDGSGSHAAVRADRAWGGGPQPQDEIGPAAGAGAWPRHLVFAEGTADPHSRLQPRAQPEIGRAPLDGPPMRRESGDGDVLVLSRESTLGRSAAPTPNGRSNGNGAVG</sequence>
<feature type="compositionally biased region" description="Polar residues" evidence="1">
    <location>
        <begin position="322"/>
        <end position="332"/>
    </location>
</feature>
<evidence type="ECO:0008006" key="5">
    <source>
        <dbReference type="Google" id="ProtNLM"/>
    </source>
</evidence>
<evidence type="ECO:0000256" key="1">
    <source>
        <dbReference type="SAM" id="MobiDB-lite"/>
    </source>
</evidence>
<dbReference type="SUPFAM" id="SSF53850">
    <property type="entry name" value="Periplasmic binding protein-like II"/>
    <property type="match status" value="1"/>
</dbReference>
<keyword evidence="2" id="KW-1133">Transmembrane helix</keyword>
<keyword evidence="4" id="KW-1185">Reference proteome</keyword>
<dbReference type="RefSeq" id="XP_013905134.1">
    <property type="nucleotide sequence ID" value="XM_014049680.1"/>
</dbReference>
<evidence type="ECO:0000313" key="4">
    <source>
        <dbReference type="Proteomes" id="UP000054498"/>
    </source>
</evidence>
<dbReference type="STRING" id="145388.A0A0D2MUA6"/>
<evidence type="ECO:0000256" key="2">
    <source>
        <dbReference type="SAM" id="Phobius"/>
    </source>
</evidence>
<feature type="region of interest" description="Disordered" evidence="1">
    <location>
        <begin position="189"/>
        <end position="256"/>
    </location>
</feature>
<dbReference type="AlphaFoldDB" id="A0A0D2MUA6"/>
<dbReference type="KEGG" id="mng:MNEG_1853"/>
<dbReference type="EMBL" id="KK100413">
    <property type="protein sequence ID" value="KIZ06115.1"/>
    <property type="molecule type" value="Genomic_DNA"/>
</dbReference>
<dbReference type="OrthoDB" id="537665at2759"/>
<feature type="transmembrane region" description="Helical" evidence="2">
    <location>
        <begin position="136"/>
        <end position="155"/>
    </location>
</feature>
<keyword evidence="2" id="KW-0812">Transmembrane</keyword>
<evidence type="ECO:0000313" key="3">
    <source>
        <dbReference type="EMBL" id="KIZ06115.1"/>
    </source>
</evidence>
<accession>A0A0D2MUA6</accession>
<keyword evidence="2" id="KW-0472">Membrane</keyword>
<proteinExistence type="predicted"/>
<feature type="compositionally biased region" description="Polar residues" evidence="1">
    <location>
        <begin position="206"/>
        <end position="218"/>
    </location>
</feature>
<feature type="region of interest" description="Disordered" evidence="1">
    <location>
        <begin position="272"/>
        <end position="332"/>
    </location>
</feature>
<name>A0A0D2MUA6_9CHLO</name>
<gene>
    <name evidence="3" type="ORF">MNEG_1853</name>
</gene>
<reference evidence="3 4" key="1">
    <citation type="journal article" date="2013" name="BMC Genomics">
        <title>Reconstruction of the lipid metabolism for the microalga Monoraphidium neglectum from its genome sequence reveals characteristics suitable for biofuel production.</title>
        <authorList>
            <person name="Bogen C."/>
            <person name="Al-Dilaimi A."/>
            <person name="Albersmeier A."/>
            <person name="Wichmann J."/>
            <person name="Grundmann M."/>
            <person name="Rupp O."/>
            <person name="Lauersen K.J."/>
            <person name="Blifernez-Klassen O."/>
            <person name="Kalinowski J."/>
            <person name="Goesmann A."/>
            <person name="Mussgnug J.H."/>
            <person name="Kruse O."/>
        </authorList>
    </citation>
    <scope>NUCLEOTIDE SEQUENCE [LARGE SCALE GENOMIC DNA]</scope>
    <source>
        <strain evidence="3 4">SAG 48.87</strain>
    </source>
</reference>
<organism evidence="3 4">
    <name type="scientific">Monoraphidium neglectum</name>
    <dbReference type="NCBI Taxonomy" id="145388"/>
    <lineage>
        <taxon>Eukaryota</taxon>
        <taxon>Viridiplantae</taxon>
        <taxon>Chlorophyta</taxon>
        <taxon>core chlorophytes</taxon>
        <taxon>Chlorophyceae</taxon>
        <taxon>CS clade</taxon>
        <taxon>Sphaeropleales</taxon>
        <taxon>Selenastraceae</taxon>
        <taxon>Monoraphidium</taxon>
    </lineage>
</organism>
<dbReference type="Proteomes" id="UP000054498">
    <property type="component" value="Unassembled WGS sequence"/>
</dbReference>